<gene>
    <name evidence="1" type="ORF">APZ42_013238</name>
</gene>
<accession>A0A162R3N5</accession>
<evidence type="ECO:0000313" key="2">
    <source>
        <dbReference type="Proteomes" id="UP000076858"/>
    </source>
</evidence>
<comment type="caution">
    <text evidence="1">The sequence shown here is derived from an EMBL/GenBank/DDBJ whole genome shotgun (WGS) entry which is preliminary data.</text>
</comment>
<keyword evidence="2" id="KW-1185">Reference proteome</keyword>
<proteinExistence type="predicted"/>
<organism evidence="1 2">
    <name type="scientific">Daphnia magna</name>
    <dbReference type="NCBI Taxonomy" id="35525"/>
    <lineage>
        <taxon>Eukaryota</taxon>
        <taxon>Metazoa</taxon>
        <taxon>Ecdysozoa</taxon>
        <taxon>Arthropoda</taxon>
        <taxon>Crustacea</taxon>
        <taxon>Branchiopoda</taxon>
        <taxon>Diplostraca</taxon>
        <taxon>Cladocera</taxon>
        <taxon>Anomopoda</taxon>
        <taxon>Daphniidae</taxon>
        <taxon>Daphnia</taxon>
    </lineage>
</organism>
<protein>
    <submittedName>
        <fullName evidence="1">Uncharacterized protein</fullName>
    </submittedName>
</protein>
<dbReference type="EMBL" id="LRGB01000243">
    <property type="protein sequence ID" value="KZS20204.1"/>
    <property type="molecule type" value="Genomic_DNA"/>
</dbReference>
<name>A0A162R3N5_9CRUS</name>
<dbReference type="AlphaFoldDB" id="A0A162R3N5"/>
<dbReference type="Proteomes" id="UP000076858">
    <property type="component" value="Unassembled WGS sequence"/>
</dbReference>
<evidence type="ECO:0000313" key="1">
    <source>
        <dbReference type="EMBL" id="KZS20204.1"/>
    </source>
</evidence>
<sequence>MKEEKRERVLLSSLKALEKCVCGQRMAFRCKAKWWKIPNEKIHTGRRIGKKRYPFSSPTTPRLVFLSCVWCLGCNRLCMGEITG</sequence>
<reference evidence="1 2" key="1">
    <citation type="submission" date="2016-03" db="EMBL/GenBank/DDBJ databases">
        <title>EvidentialGene: Evidence-directed Construction of Genes on Genomes.</title>
        <authorList>
            <person name="Gilbert D.G."/>
            <person name="Choi J.-H."/>
            <person name="Mockaitis K."/>
            <person name="Colbourne J."/>
            <person name="Pfrender M."/>
        </authorList>
    </citation>
    <scope>NUCLEOTIDE SEQUENCE [LARGE SCALE GENOMIC DNA]</scope>
    <source>
        <strain evidence="1 2">Xinb3</strain>
        <tissue evidence="1">Complete organism</tissue>
    </source>
</reference>